<comment type="pathway">
    <text evidence="2 14">Amino-acid biosynthesis; L-methionine biosynthesis via de novo pathway; L-homoserine from L-aspartate: step 3/3.</text>
</comment>
<keyword evidence="7 14" id="KW-0791">Threonine biosynthesis</keyword>
<evidence type="ECO:0000256" key="3">
    <source>
        <dbReference type="ARBA" id="ARBA00006753"/>
    </source>
</evidence>
<dbReference type="Gene3D" id="3.40.50.720">
    <property type="entry name" value="NAD(P)-binding Rossmann-like Domain"/>
    <property type="match status" value="1"/>
</dbReference>
<evidence type="ECO:0000256" key="1">
    <source>
        <dbReference type="ARBA" id="ARBA00005056"/>
    </source>
</evidence>
<feature type="active site" description="Proton donor" evidence="12">
    <location>
        <position position="201"/>
    </location>
</feature>
<evidence type="ECO:0000313" key="24">
    <source>
        <dbReference type="Proteomes" id="UP000431913"/>
    </source>
</evidence>
<dbReference type="Pfam" id="PF03447">
    <property type="entry name" value="NAD_binding_3"/>
    <property type="match status" value="1"/>
</dbReference>
<dbReference type="AlphaFoldDB" id="A0A0D8IXP0"/>
<dbReference type="Gene3D" id="3.30.70.260">
    <property type="match status" value="1"/>
</dbReference>
<comment type="pathway">
    <text evidence="1 14">Amino-acid biosynthesis; L-threonine biosynthesis; L-threonine from L-aspartate: step 3/5.</text>
</comment>
<dbReference type="InterPro" id="IPR019811">
    <property type="entry name" value="HDH_CS"/>
</dbReference>
<evidence type="ECO:0000256" key="7">
    <source>
        <dbReference type="ARBA" id="ARBA00022697"/>
    </source>
</evidence>
<dbReference type="GO" id="GO:0004412">
    <property type="term" value="F:homoserine dehydrogenase activity"/>
    <property type="evidence" value="ECO:0007669"/>
    <property type="project" value="UniProtKB-EC"/>
</dbReference>
<reference evidence="19 23" key="2">
    <citation type="submission" date="2015-10" db="EMBL/GenBank/DDBJ databases">
        <title>A novel member of the family Ruminococcaceae isolated from human faeces.</title>
        <authorList>
            <person name="Shkoporov A.N."/>
            <person name="Chaplin A.V."/>
            <person name="Motuzova O.V."/>
            <person name="Kafarskaia L.I."/>
            <person name="Efimov B.A."/>
        </authorList>
    </citation>
    <scope>NUCLEOTIDE SEQUENCE [LARGE SCALE GENOMIC DNA]</scope>
    <source>
        <strain evidence="19 23">668</strain>
    </source>
</reference>
<protein>
    <recommendedName>
        <fullName evidence="5 14">Homoserine dehydrogenase</fullName>
        <ecNumber evidence="4 14">1.1.1.3</ecNumber>
    </recommendedName>
</protein>
<evidence type="ECO:0000256" key="14">
    <source>
        <dbReference type="RuleBase" id="RU000579"/>
    </source>
</evidence>
<proteinExistence type="inferred from homology"/>
<evidence type="ECO:0000313" key="25">
    <source>
        <dbReference type="Proteomes" id="UP000449193"/>
    </source>
</evidence>
<gene>
    <name evidence="19" type="ORF">ASJ35_06435</name>
    <name evidence="20" type="ORF">FYJ76_06990</name>
    <name evidence="21" type="ORF">GMD52_09640</name>
    <name evidence="18" type="ORF">TQ39_14350</name>
</gene>
<keyword evidence="13 14" id="KW-0521">NADP</keyword>
<reference evidence="21 25" key="3">
    <citation type="journal article" date="2019" name="Nat. Med.">
        <title>A library of human gut bacterial isolates paired with longitudinal multiomics data enables mechanistic microbiome research.</title>
        <authorList>
            <person name="Poyet M."/>
            <person name="Groussin M."/>
            <person name="Gibbons S.M."/>
            <person name="Avila-Pacheco J."/>
            <person name="Jiang X."/>
            <person name="Kearney S.M."/>
            <person name="Perrotta A.R."/>
            <person name="Berdy B."/>
            <person name="Zhao S."/>
            <person name="Lieberman T.D."/>
            <person name="Swanson P.K."/>
            <person name="Smith M."/>
            <person name="Roesemann S."/>
            <person name="Alexander J.E."/>
            <person name="Rich S.A."/>
            <person name="Livny J."/>
            <person name="Vlamakis H."/>
            <person name="Clish C."/>
            <person name="Bullock K."/>
            <person name="Deik A."/>
            <person name="Scott J."/>
            <person name="Pierce K.A."/>
            <person name="Xavier R.J."/>
            <person name="Alm E.J."/>
        </authorList>
    </citation>
    <scope>NUCLEOTIDE SEQUENCE [LARGE SCALE GENOMIC DNA]</scope>
    <source>
        <strain evidence="21 25">BIOML-A7</strain>
    </source>
</reference>
<dbReference type="SUPFAM" id="SSF51735">
    <property type="entry name" value="NAD(P)-binding Rossmann-fold domains"/>
    <property type="match status" value="1"/>
</dbReference>
<evidence type="ECO:0000259" key="16">
    <source>
        <dbReference type="Pfam" id="PF00742"/>
    </source>
</evidence>
<accession>A0A0W7TSW9</accession>
<dbReference type="PANTHER" id="PTHR43331">
    <property type="entry name" value="HOMOSERINE DEHYDROGENASE"/>
    <property type="match status" value="1"/>
</dbReference>
<evidence type="ECO:0000256" key="11">
    <source>
        <dbReference type="ARBA" id="ARBA00048841"/>
    </source>
</evidence>
<evidence type="ECO:0000256" key="6">
    <source>
        <dbReference type="ARBA" id="ARBA00022605"/>
    </source>
</evidence>
<dbReference type="InterPro" id="IPR001342">
    <property type="entry name" value="HDH_cat"/>
</dbReference>
<evidence type="ECO:0000256" key="4">
    <source>
        <dbReference type="ARBA" id="ARBA00013213"/>
    </source>
</evidence>
<dbReference type="PANTHER" id="PTHR43331:SF1">
    <property type="entry name" value="HOMOSERINE DEHYDROGENASE"/>
    <property type="match status" value="1"/>
</dbReference>
<evidence type="ECO:0000256" key="2">
    <source>
        <dbReference type="ARBA" id="ARBA00005062"/>
    </source>
</evidence>
<evidence type="ECO:0000256" key="8">
    <source>
        <dbReference type="ARBA" id="ARBA00023002"/>
    </source>
</evidence>
<feature type="binding site" evidence="13">
    <location>
        <position position="100"/>
    </location>
    <ligand>
        <name>NADPH</name>
        <dbReference type="ChEBI" id="CHEBI:57783"/>
    </ligand>
</feature>
<feature type="binding site" evidence="13">
    <location>
        <position position="185"/>
    </location>
    <ligand>
        <name>L-homoserine</name>
        <dbReference type="ChEBI" id="CHEBI:57476"/>
    </ligand>
</feature>
<dbReference type="Proteomes" id="UP000032483">
    <property type="component" value="Unassembled WGS sequence"/>
</dbReference>
<sequence>MATIAILGYGTVGSGVLEVLRRNAASIERRAGQPVTVKYICDIRDFSSHPDAALFVNNIDVILSDPEVTAVVETIGGLKPAYFYVKSALESGRHVVTSNKELVATHGAELLAIARRRGVCFLFEASVGGGTPIITPMHQCMAANVISEIAGIVNGTTNFMLTKMARENMDFGAALKLAQSLGYAETIDPSADVDGIDAQRKISILASLAFGRHFFPQNVPTRGIRDVSVKDIALAARQGAAVRLIAWARRGDDGSVALAVEPMLIPRENQLAGVEDVFNAVLVKGDMLGDVVFYGKGAGKLPTASAVVADVIDALKNGVKIHDSLFWQESAPIEGLYGDSTPADHYVRLENATEAVAKDLFGQQIEMLDTSDGEAVFTLRGVTSGRLAELCAKARAAGVRVGNTLKWMAE</sequence>
<evidence type="ECO:0000313" key="23">
    <source>
        <dbReference type="Proteomes" id="UP000053433"/>
    </source>
</evidence>
<evidence type="ECO:0000313" key="20">
    <source>
        <dbReference type="EMBL" id="MST91689.1"/>
    </source>
</evidence>
<dbReference type="GeneID" id="42857748"/>
<dbReference type="PIRSF" id="PIRSF000098">
    <property type="entry name" value="Homoser_dehydrog"/>
    <property type="match status" value="1"/>
</dbReference>
<keyword evidence="8 14" id="KW-0560">Oxidoreductase</keyword>
<evidence type="ECO:0000256" key="13">
    <source>
        <dbReference type="PIRSR" id="PIRSR000098-2"/>
    </source>
</evidence>
<evidence type="ECO:0000256" key="5">
    <source>
        <dbReference type="ARBA" id="ARBA00013376"/>
    </source>
</evidence>
<feature type="binding site" evidence="13">
    <location>
        <begin position="7"/>
        <end position="14"/>
    </location>
    <ligand>
        <name>NADP(+)</name>
        <dbReference type="ChEBI" id="CHEBI:58349"/>
    </ligand>
</feature>
<evidence type="ECO:0000313" key="21">
    <source>
        <dbReference type="EMBL" id="MTS51801.1"/>
    </source>
</evidence>
<dbReference type="Proteomes" id="UP000431913">
    <property type="component" value="Unassembled WGS sequence"/>
</dbReference>
<dbReference type="Proteomes" id="UP000449193">
    <property type="component" value="Unassembled WGS sequence"/>
</dbReference>
<keyword evidence="6 14" id="KW-0028">Amino-acid biosynthesis</keyword>
<evidence type="ECO:0000256" key="9">
    <source>
        <dbReference type="ARBA" id="ARBA00023053"/>
    </source>
</evidence>
<dbReference type="NCBIfam" id="NF004976">
    <property type="entry name" value="PRK06349.1"/>
    <property type="match status" value="1"/>
</dbReference>
<dbReference type="Gene3D" id="3.30.360.10">
    <property type="entry name" value="Dihydrodipicolinate Reductase, domain 2"/>
    <property type="match status" value="1"/>
</dbReference>
<dbReference type="SUPFAM" id="SSF55347">
    <property type="entry name" value="Glyceraldehyde-3-phosphate dehydrogenase-like, C-terminal domain"/>
    <property type="match status" value="1"/>
</dbReference>
<dbReference type="GO" id="GO:0050661">
    <property type="term" value="F:NADP binding"/>
    <property type="evidence" value="ECO:0007669"/>
    <property type="project" value="InterPro"/>
</dbReference>
<name>A0A0D8IXP0_9FIRM</name>
<dbReference type="PROSITE" id="PS01042">
    <property type="entry name" value="HOMOSER_DHGENASE"/>
    <property type="match status" value="1"/>
</dbReference>
<evidence type="ECO:0000313" key="18">
    <source>
        <dbReference type="EMBL" id="KJF39061.1"/>
    </source>
</evidence>
<dbReference type="EMBL" id="LMUA01000006">
    <property type="protein sequence ID" value="KUE76910.1"/>
    <property type="molecule type" value="Genomic_DNA"/>
</dbReference>
<dbReference type="Pfam" id="PF00742">
    <property type="entry name" value="Homoserine_dh"/>
    <property type="match status" value="1"/>
</dbReference>
<organism evidence="18 22">
    <name type="scientific">Ruthenibacterium lactatiformans</name>
    <dbReference type="NCBI Taxonomy" id="1550024"/>
    <lineage>
        <taxon>Bacteria</taxon>
        <taxon>Bacillati</taxon>
        <taxon>Bacillota</taxon>
        <taxon>Clostridia</taxon>
        <taxon>Eubacteriales</taxon>
        <taxon>Oscillospiraceae</taxon>
        <taxon>Ruthenibacterium</taxon>
    </lineage>
</organism>
<dbReference type="EMBL" id="JXXK01000024">
    <property type="protein sequence ID" value="KJF39061.1"/>
    <property type="molecule type" value="Genomic_DNA"/>
</dbReference>
<evidence type="ECO:0000313" key="19">
    <source>
        <dbReference type="EMBL" id="KUE76910.1"/>
    </source>
</evidence>
<dbReference type="EC" id="1.1.1.3" evidence="4 14"/>
<feature type="domain" description="Homoserine dehydrogenase catalytic" evidence="16">
    <location>
        <begin position="132"/>
        <end position="312"/>
    </location>
</feature>
<dbReference type="RefSeq" id="WP_009322445.1">
    <property type="nucleotide sequence ID" value="NZ_CAOJUJ010000020.1"/>
</dbReference>
<evidence type="ECO:0000256" key="10">
    <source>
        <dbReference type="ARBA" id="ARBA00023167"/>
    </source>
</evidence>
<dbReference type="Proteomes" id="UP000053433">
    <property type="component" value="Unassembled WGS sequence"/>
</dbReference>
<comment type="catalytic activity">
    <reaction evidence="11">
        <text>L-homoserine + NADP(+) = L-aspartate 4-semialdehyde + NADPH + H(+)</text>
        <dbReference type="Rhea" id="RHEA:15761"/>
        <dbReference type="ChEBI" id="CHEBI:15378"/>
        <dbReference type="ChEBI" id="CHEBI:57476"/>
        <dbReference type="ChEBI" id="CHEBI:57783"/>
        <dbReference type="ChEBI" id="CHEBI:58349"/>
        <dbReference type="ChEBI" id="CHEBI:537519"/>
        <dbReference type="EC" id="1.1.1.3"/>
    </reaction>
    <physiologicalReaction direction="right-to-left" evidence="11">
        <dbReference type="Rhea" id="RHEA:15763"/>
    </physiologicalReaction>
</comment>
<reference evidence="18" key="1">
    <citation type="submission" date="2015-02" db="EMBL/GenBank/DDBJ databases">
        <title>A novel member of the family Ruminococcaceae isolated from human feces.</title>
        <authorList>
            <person name="Shkoporov A.N."/>
            <person name="Chaplin A.V."/>
            <person name="Motuzova O.V."/>
            <person name="Kafarskaia L.I."/>
            <person name="Khokhlova E.V."/>
            <person name="Efimov B.A."/>
        </authorList>
    </citation>
    <scope>NUCLEOTIDE SEQUENCE [LARGE SCALE GENOMIC DNA]</scope>
    <source>
        <strain evidence="18">585-1</strain>
    </source>
</reference>
<dbReference type="InterPro" id="IPR036291">
    <property type="entry name" value="NAD(P)-bd_dom_sf"/>
</dbReference>
<comment type="similarity">
    <text evidence="3 15">Belongs to the homoserine dehydrogenase family.</text>
</comment>
<evidence type="ECO:0000256" key="15">
    <source>
        <dbReference type="RuleBase" id="RU004171"/>
    </source>
</evidence>
<reference evidence="20 24" key="4">
    <citation type="submission" date="2019-08" db="EMBL/GenBank/DDBJ databases">
        <title>In-depth cultivation of the pig gut microbiome towards novel bacterial diversity and tailored functional studies.</title>
        <authorList>
            <person name="Wylensek D."/>
            <person name="Hitch T.C.A."/>
            <person name="Clavel T."/>
        </authorList>
    </citation>
    <scope>NUCLEOTIDE SEQUENCE [LARGE SCALE GENOMIC DNA]</scope>
    <source>
        <strain evidence="20 24">WCA3-601-WT-6J</strain>
    </source>
</reference>
<accession>A0A0D8IXP0</accession>
<dbReference type="EMBL" id="WMZR01000011">
    <property type="protein sequence ID" value="MTS51801.1"/>
    <property type="molecule type" value="Genomic_DNA"/>
</dbReference>
<evidence type="ECO:0000256" key="12">
    <source>
        <dbReference type="PIRSR" id="PIRSR000098-1"/>
    </source>
</evidence>
<keyword evidence="9" id="KW-0915">Sodium</keyword>
<dbReference type="InterPro" id="IPR005106">
    <property type="entry name" value="Asp/hSer_DH_NAD-bd"/>
</dbReference>
<evidence type="ECO:0000313" key="22">
    <source>
        <dbReference type="Proteomes" id="UP000032483"/>
    </source>
</evidence>
<dbReference type="UniPathway" id="UPA00050">
    <property type="reaction ID" value="UER00063"/>
</dbReference>
<feature type="domain" description="Aspartate/homoserine dehydrogenase NAD-binding" evidence="17">
    <location>
        <begin position="8"/>
        <end position="124"/>
    </location>
</feature>
<dbReference type="EMBL" id="VUNJ01000006">
    <property type="protein sequence ID" value="MST91689.1"/>
    <property type="molecule type" value="Genomic_DNA"/>
</dbReference>
<comment type="caution">
    <text evidence="18">The sequence shown here is derived from an EMBL/GenBank/DDBJ whole genome shotgun (WGS) entry which is preliminary data.</text>
</comment>
<dbReference type="GO" id="GO:0009086">
    <property type="term" value="P:methionine biosynthetic process"/>
    <property type="evidence" value="ECO:0007669"/>
    <property type="project" value="UniProtKB-KW"/>
</dbReference>
<keyword evidence="10 14" id="KW-0486">Methionine biosynthesis</keyword>
<dbReference type="InterPro" id="IPR016204">
    <property type="entry name" value="HDH"/>
</dbReference>
<dbReference type="FunFam" id="3.30.360.10:FF:000005">
    <property type="entry name" value="Homoserine dehydrogenase"/>
    <property type="match status" value="1"/>
</dbReference>
<dbReference type="GO" id="GO:0009088">
    <property type="term" value="P:threonine biosynthetic process"/>
    <property type="evidence" value="ECO:0007669"/>
    <property type="project" value="UniProtKB-UniPathway"/>
</dbReference>
<dbReference type="UniPathway" id="UPA00051">
    <property type="reaction ID" value="UER00465"/>
</dbReference>
<keyword evidence="22" id="KW-1185">Reference proteome</keyword>
<evidence type="ECO:0000259" key="17">
    <source>
        <dbReference type="Pfam" id="PF03447"/>
    </source>
</evidence>
<dbReference type="PATRIC" id="fig|1550024.3.peg.3265"/>